<sequence length="92" mass="11068">MMGVQSATRDFQGHLERPLRPFPWNQYWHKGRNECFPTTYRNIFGILHKWPYLGSYWSDSGEQDRGVEGGTRGFQRHRERPSRWRNLGDNRT</sequence>
<proteinExistence type="predicted"/>
<evidence type="ECO:0000313" key="3">
    <source>
        <dbReference type="Proteomes" id="UP000614350"/>
    </source>
</evidence>
<accession>A0A834ND66</accession>
<protein>
    <submittedName>
        <fullName evidence="2">Uncharacterized protein</fullName>
    </submittedName>
</protein>
<reference evidence="2" key="1">
    <citation type="journal article" date="2020" name="G3 (Bethesda)">
        <title>High-Quality Assemblies for Three Invasive Social Wasps from the &lt;i&gt;Vespula&lt;/i&gt; Genus.</title>
        <authorList>
            <person name="Harrop T.W.R."/>
            <person name="Guhlin J."/>
            <person name="McLaughlin G.M."/>
            <person name="Permina E."/>
            <person name="Stockwell P."/>
            <person name="Gilligan J."/>
            <person name="Le Lec M.F."/>
            <person name="Gruber M.A.M."/>
            <person name="Quinn O."/>
            <person name="Lovegrove M."/>
            <person name="Duncan E.J."/>
            <person name="Remnant E.J."/>
            <person name="Van Eeckhoven J."/>
            <person name="Graham B."/>
            <person name="Knapp R.A."/>
            <person name="Langford K.W."/>
            <person name="Kronenberg Z."/>
            <person name="Press M.O."/>
            <person name="Eacker S.M."/>
            <person name="Wilson-Rankin E.E."/>
            <person name="Purcell J."/>
            <person name="Lester P.J."/>
            <person name="Dearden P.K."/>
        </authorList>
    </citation>
    <scope>NUCLEOTIDE SEQUENCE</scope>
    <source>
        <strain evidence="2">Marl-1</strain>
    </source>
</reference>
<evidence type="ECO:0000256" key="1">
    <source>
        <dbReference type="SAM" id="MobiDB-lite"/>
    </source>
</evidence>
<gene>
    <name evidence="2" type="ORF">HZH66_003551</name>
</gene>
<name>A0A834ND66_VESVU</name>
<keyword evidence="3" id="KW-1185">Reference proteome</keyword>
<evidence type="ECO:0000313" key="2">
    <source>
        <dbReference type="EMBL" id="KAF7404645.1"/>
    </source>
</evidence>
<organism evidence="2 3">
    <name type="scientific">Vespula vulgaris</name>
    <name type="common">Yellow jacket</name>
    <name type="synonym">Wasp</name>
    <dbReference type="NCBI Taxonomy" id="7454"/>
    <lineage>
        <taxon>Eukaryota</taxon>
        <taxon>Metazoa</taxon>
        <taxon>Ecdysozoa</taxon>
        <taxon>Arthropoda</taxon>
        <taxon>Hexapoda</taxon>
        <taxon>Insecta</taxon>
        <taxon>Pterygota</taxon>
        <taxon>Neoptera</taxon>
        <taxon>Endopterygota</taxon>
        <taxon>Hymenoptera</taxon>
        <taxon>Apocrita</taxon>
        <taxon>Aculeata</taxon>
        <taxon>Vespoidea</taxon>
        <taxon>Vespidae</taxon>
        <taxon>Vespinae</taxon>
        <taxon>Vespula</taxon>
    </lineage>
</organism>
<comment type="caution">
    <text evidence="2">The sequence shown here is derived from an EMBL/GenBank/DDBJ whole genome shotgun (WGS) entry which is preliminary data.</text>
</comment>
<dbReference type="AlphaFoldDB" id="A0A834ND66"/>
<dbReference type="EMBL" id="JACSEA010000003">
    <property type="protein sequence ID" value="KAF7404645.1"/>
    <property type="molecule type" value="Genomic_DNA"/>
</dbReference>
<feature type="region of interest" description="Disordered" evidence="1">
    <location>
        <begin position="58"/>
        <end position="92"/>
    </location>
</feature>
<dbReference type="Proteomes" id="UP000614350">
    <property type="component" value="Unassembled WGS sequence"/>
</dbReference>